<dbReference type="FunFam" id="3.30.420.10:FF:000006">
    <property type="entry name" value="Ribonuclease HII"/>
    <property type="match status" value="1"/>
</dbReference>
<gene>
    <name evidence="14" type="primary">rnhB</name>
    <name evidence="18" type="ORF">DVJ77_10790</name>
</gene>
<dbReference type="GO" id="GO:0043137">
    <property type="term" value="P:DNA replication, removal of RNA primer"/>
    <property type="evidence" value="ECO:0007669"/>
    <property type="project" value="TreeGrafter"/>
</dbReference>
<evidence type="ECO:0000313" key="18">
    <source>
        <dbReference type="EMBL" id="RDD81648.1"/>
    </source>
</evidence>
<dbReference type="Proteomes" id="UP000253782">
    <property type="component" value="Unassembled WGS sequence"/>
</dbReference>
<keyword evidence="13 14" id="KW-0464">Manganese</keyword>
<keyword evidence="12 14" id="KW-0378">Hydrolase</keyword>
<dbReference type="EMBL" id="QQAH01000009">
    <property type="protein sequence ID" value="RDD81648.1"/>
    <property type="molecule type" value="Genomic_DNA"/>
</dbReference>
<evidence type="ECO:0000256" key="11">
    <source>
        <dbReference type="ARBA" id="ARBA00022759"/>
    </source>
</evidence>
<dbReference type="PROSITE" id="PS51975">
    <property type="entry name" value="RNASE_H_2"/>
    <property type="match status" value="1"/>
</dbReference>
<accession>A0A369UPK6</accession>
<feature type="binding site" evidence="14 15">
    <location>
        <position position="117"/>
    </location>
    <ligand>
        <name>a divalent metal cation</name>
        <dbReference type="ChEBI" id="CHEBI:60240"/>
    </ligand>
</feature>
<comment type="similarity">
    <text evidence="5 14 16">Belongs to the RNase HII family.</text>
</comment>
<dbReference type="GO" id="GO:0004523">
    <property type="term" value="F:RNA-DNA hybrid ribonuclease activity"/>
    <property type="evidence" value="ECO:0007669"/>
    <property type="project" value="UniProtKB-UniRule"/>
</dbReference>
<dbReference type="CDD" id="cd07182">
    <property type="entry name" value="RNase_HII_bacteria_HII_like"/>
    <property type="match status" value="1"/>
</dbReference>
<comment type="cofactor">
    <cofactor evidence="14 15">
        <name>Mn(2+)</name>
        <dbReference type="ChEBI" id="CHEBI:29035"/>
    </cofactor>
    <cofactor evidence="14 15">
        <name>Mg(2+)</name>
        <dbReference type="ChEBI" id="CHEBI:18420"/>
    </cofactor>
    <text evidence="14 15">Manganese or magnesium. Binds 1 divalent metal ion per monomer in the absence of substrate. May bind a second metal ion after substrate binding.</text>
</comment>
<keyword evidence="8 14" id="KW-0963">Cytoplasm</keyword>
<dbReference type="InterPro" id="IPR024567">
    <property type="entry name" value="RNase_HII/HIII_dom"/>
</dbReference>
<name>A0A369UPK6_9GAMM</name>
<keyword evidence="19" id="KW-1185">Reference proteome</keyword>
<protein>
    <recommendedName>
        <fullName evidence="7 14">Ribonuclease HII</fullName>
        <shortName evidence="14">RNase HII</shortName>
        <ecNumber evidence="6 14">3.1.26.4</ecNumber>
    </recommendedName>
</protein>
<keyword evidence="11 14" id="KW-0255">Endonuclease</keyword>
<dbReference type="EC" id="3.1.26.4" evidence="6 14"/>
<feature type="binding site" evidence="14 15">
    <location>
        <position position="25"/>
    </location>
    <ligand>
        <name>a divalent metal cation</name>
        <dbReference type="ChEBI" id="CHEBI:60240"/>
    </ligand>
</feature>
<dbReference type="InterPro" id="IPR001352">
    <property type="entry name" value="RNase_HII/HIII"/>
</dbReference>
<dbReference type="InterPro" id="IPR036397">
    <property type="entry name" value="RNaseH_sf"/>
</dbReference>
<evidence type="ECO:0000256" key="5">
    <source>
        <dbReference type="ARBA" id="ARBA00007383"/>
    </source>
</evidence>
<evidence type="ECO:0000256" key="3">
    <source>
        <dbReference type="ARBA" id="ARBA00004065"/>
    </source>
</evidence>
<comment type="cofactor">
    <cofactor evidence="2">
        <name>Mg(2+)</name>
        <dbReference type="ChEBI" id="CHEBI:18420"/>
    </cofactor>
</comment>
<dbReference type="PANTHER" id="PTHR10954">
    <property type="entry name" value="RIBONUCLEASE H2 SUBUNIT A"/>
    <property type="match status" value="1"/>
</dbReference>
<comment type="catalytic activity">
    <reaction evidence="1 14 15 16">
        <text>Endonucleolytic cleavage to 5'-phosphomonoester.</text>
        <dbReference type="EC" id="3.1.26.4"/>
    </reaction>
</comment>
<evidence type="ECO:0000256" key="7">
    <source>
        <dbReference type="ARBA" id="ARBA00019179"/>
    </source>
</evidence>
<evidence type="ECO:0000256" key="13">
    <source>
        <dbReference type="ARBA" id="ARBA00023211"/>
    </source>
</evidence>
<comment type="caution">
    <text evidence="18">The sequence shown here is derived from an EMBL/GenBank/DDBJ whole genome shotgun (WGS) entry which is preliminary data.</text>
</comment>
<evidence type="ECO:0000256" key="10">
    <source>
        <dbReference type="ARBA" id="ARBA00022723"/>
    </source>
</evidence>
<evidence type="ECO:0000256" key="12">
    <source>
        <dbReference type="ARBA" id="ARBA00022801"/>
    </source>
</evidence>
<dbReference type="GO" id="GO:0006298">
    <property type="term" value="P:mismatch repair"/>
    <property type="evidence" value="ECO:0007669"/>
    <property type="project" value="TreeGrafter"/>
</dbReference>
<keyword evidence="10 14" id="KW-0479">Metal-binding</keyword>
<keyword evidence="9 14" id="KW-0540">Nuclease</keyword>
<dbReference type="Gene3D" id="3.30.420.10">
    <property type="entry name" value="Ribonuclease H-like superfamily/Ribonuclease H"/>
    <property type="match status" value="1"/>
</dbReference>
<evidence type="ECO:0000313" key="19">
    <source>
        <dbReference type="Proteomes" id="UP000253782"/>
    </source>
</evidence>
<dbReference type="PANTHER" id="PTHR10954:SF18">
    <property type="entry name" value="RIBONUCLEASE HII"/>
    <property type="match status" value="1"/>
</dbReference>
<feature type="domain" description="RNase H type-2" evidence="17">
    <location>
        <begin position="19"/>
        <end position="209"/>
    </location>
</feature>
<dbReference type="GO" id="GO:0032299">
    <property type="term" value="C:ribonuclease H2 complex"/>
    <property type="evidence" value="ECO:0007669"/>
    <property type="project" value="TreeGrafter"/>
</dbReference>
<comment type="function">
    <text evidence="3 14 16">Endonuclease that specifically degrades the RNA of RNA-DNA hybrids.</text>
</comment>
<dbReference type="HAMAP" id="MF_00052_B">
    <property type="entry name" value="RNase_HII_B"/>
    <property type="match status" value="1"/>
</dbReference>
<dbReference type="InterPro" id="IPR012337">
    <property type="entry name" value="RNaseH-like_sf"/>
</dbReference>
<dbReference type="SUPFAM" id="SSF53098">
    <property type="entry name" value="Ribonuclease H-like"/>
    <property type="match status" value="1"/>
</dbReference>
<evidence type="ECO:0000256" key="2">
    <source>
        <dbReference type="ARBA" id="ARBA00001946"/>
    </source>
</evidence>
<organism evidence="18 19">
    <name type="scientific">Dyella tabacisoli</name>
    <dbReference type="NCBI Taxonomy" id="2282381"/>
    <lineage>
        <taxon>Bacteria</taxon>
        <taxon>Pseudomonadati</taxon>
        <taxon>Pseudomonadota</taxon>
        <taxon>Gammaproteobacteria</taxon>
        <taxon>Lysobacterales</taxon>
        <taxon>Rhodanobacteraceae</taxon>
        <taxon>Dyella</taxon>
    </lineage>
</organism>
<evidence type="ECO:0000256" key="16">
    <source>
        <dbReference type="RuleBase" id="RU003515"/>
    </source>
</evidence>
<dbReference type="NCBIfam" id="NF000595">
    <property type="entry name" value="PRK00015.1-3"/>
    <property type="match status" value="1"/>
</dbReference>
<feature type="binding site" evidence="14 15">
    <location>
        <position position="26"/>
    </location>
    <ligand>
        <name>a divalent metal cation</name>
        <dbReference type="ChEBI" id="CHEBI:60240"/>
    </ligand>
</feature>
<evidence type="ECO:0000259" key="17">
    <source>
        <dbReference type="PROSITE" id="PS51975"/>
    </source>
</evidence>
<dbReference type="GO" id="GO:0030145">
    <property type="term" value="F:manganese ion binding"/>
    <property type="evidence" value="ECO:0007669"/>
    <property type="project" value="UniProtKB-UniRule"/>
</dbReference>
<comment type="subcellular location">
    <subcellularLocation>
        <location evidence="4 14">Cytoplasm</location>
    </subcellularLocation>
</comment>
<dbReference type="NCBIfam" id="NF000596">
    <property type="entry name" value="PRK00015.1-4"/>
    <property type="match status" value="1"/>
</dbReference>
<evidence type="ECO:0000256" key="8">
    <source>
        <dbReference type="ARBA" id="ARBA00022490"/>
    </source>
</evidence>
<evidence type="ECO:0000256" key="1">
    <source>
        <dbReference type="ARBA" id="ARBA00000077"/>
    </source>
</evidence>
<evidence type="ECO:0000256" key="6">
    <source>
        <dbReference type="ARBA" id="ARBA00012180"/>
    </source>
</evidence>
<proteinExistence type="inferred from homology"/>
<dbReference type="GO" id="GO:0005737">
    <property type="term" value="C:cytoplasm"/>
    <property type="evidence" value="ECO:0007669"/>
    <property type="project" value="UniProtKB-SubCell"/>
</dbReference>
<evidence type="ECO:0000256" key="4">
    <source>
        <dbReference type="ARBA" id="ARBA00004496"/>
    </source>
</evidence>
<dbReference type="OrthoDB" id="9803420at2"/>
<evidence type="ECO:0000256" key="15">
    <source>
        <dbReference type="PROSITE-ProRule" id="PRU01319"/>
    </source>
</evidence>
<dbReference type="InterPro" id="IPR022898">
    <property type="entry name" value="RNase_HII"/>
</dbReference>
<sequence>MRASGQRRRLRSCWMVKNALIAGVDEAGRGPLAGPLTVAAVILDPQRPIAGLNDSKKLSEKKREALYPQIIERALAYCVIVVLPEEIDRLNIFQATMAGMSRAVAGLTPTAHSALIDGNKLPKDLPCPGRAIVGGDALEPAISAASILAKVTRDRLMIDMESTHPGYGFAIHKGYPTPAHLSALKLLGPCVQHRRSFAPVKVLLDQTQLF</sequence>
<reference evidence="18 19" key="1">
    <citation type="submission" date="2018-07" db="EMBL/GenBank/DDBJ databases">
        <title>Dyella tabacisoli L4-6T, whole genome shotgun sequence.</title>
        <authorList>
            <person name="Zhou X.-K."/>
            <person name="Li W.-J."/>
            <person name="Duan Y.-Q."/>
        </authorList>
    </citation>
    <scope>NUCLEOTIDE SEQUENCE [LARGE SCALE GENOMIC DNA]</scope>
    <source>
        <strain evidence="18 19">L4-6</strain>
    </source>
</reference>
<evidence type="ECO:0000256" key="9">
    <source>
        <dbReference type="ARBA" id="ARBA00022722"/>
    </source>
</evidence>
<dbReference type="GO" id="GO:0003723">
    <property type="term" value="F:RNA binding"/>
    <property type="evidence" value="ECO:0007669"/>
    <property type="project" value="UniProtKB-UniRule"/>
</dbReference>
<dbReference type="Pfam" id="PF01351">
    <property type="entry name" value="RNase_HII"/>
    <property type="match status" value="1"/>
</dbReference>
<dbReference type="AlphaFoldDB" id="A0A369UPK6"/>
<evidence type="ECO:0000256" key="14">
    <source>
        <dbReference type="HAMAP-Rule" id="MF_00052"/>
    </source>
</evidence>